<dbReference type="GO" id="GO:0003676">
    <property type="term" value="F:nucleic acid binding"/>
    <property type="evidence" value="ECO:0007669"/>
    <property type="project" value="InterPro"/>
</dbReference>
<evidence type="ECO:0000256" key="1">
    <source>
        <dbReference type="SAM" id="MobiDB-lite"/>
    </source>
</evidence>
<dbReference type="GO" id="GO:0015074">
    <property type="term" value="P:DNA integration"/>
    <property type="evidence" value="ECO:0007669"/>
    <property type="project" value="InterPro"/>
</dbReference>
<dbReference type="STRING" id="22663.A0A2I0I843"/>
<feature type="compositionally biased region" description="Low complexity" evidence="1">
    <location>
        <begin position="527"/>
        <end position="540"/>
    </location>
</feature>
<dbReference type="SUPFAM" id="SSF53098">
    <property type="entry name" value="Ribonuclease H-like"/>
    <property type="match status" value="1"/>
</dbReference>
<gene>
    <name evidence="3" type="ORF">CRG98_039455</name>
</gene>
<proteinExistence type="predicted"/>
<dbReference type="Gene3D" id="3.30.420.10">
    <property type="entry name" value="Ribonuclease H-like superfamily/Ribonuclease H"/>
    <property type="match status" value="1"/>
</dbReference>
<sequence>EAVTLASVTAKAVARFLRRDVIARYGVPATIITDNAKNLNNKVIDELYAQFKIRHRNSTPYRPQMNCAVEAANKNIKKIIEKMMVNYKDWHEMLPYTLLAYRTSIRTSTGATPYSLVYGMEVVLPIEVEIPSMRILAETELEEADWAKQRYEQLNFIDEKRLKALCHEQCYQQRMARAFNARVRHRDFNPGDLDFASPDFASGSLLSGLRVRFIAFRTSRPRTSCPVYCFPDFASPDFVSGLLLSGLHVRFTAFRTSRPVYCFQDFASGLLLLRLRVPGLRVRFIAFRTSRSRTSRPVYCFQDFSSPDFVSGLLLSGLRVPRLRVRFTAFRTSRPRILRPVHCFQDFVSPDFASGLLLSGLRVPGLRVRFTAFRTSRPRTLRPVLGFQDFTSPDFASGSLLSGLRVRFIAFRISRPRTSSPVQCFQDFASPDFESGLLLSRLRIRFIAFRTSRPRTSRPVYYFQDFASSGFAQPPKRAYRHPGTIRVGEQASDDLPELDSVSRGTFQWSCTPPGEPSGHVHEEQRSQRSPSTSQRAPSTSRHSENTEKTPVKVPRSSRANGPRPRATSQRSPTGQKDRQDEC</sequence>
<feature type="non-terminal residue" evidence="3">
    <location>
        <position position="1"/>
    </location>
</feature>
<reference evidence="3 4" key="1">
    <citation type="submission" date="2017-11" db="EMBL/GenBank/DDBJ databases">
        <title>De-novo sequencing of pomegranate (Punica granatum L.) genome.</title>
        <authorList>
            <person name="Akparov Z."/>
            <person name="Amiraslanov A."/>
            <person name="Hajiyeva S."/>
            <person name="Abbasov M."/>
            <person name="Kaur K."/>
            <person name="Hamwieh A."/>
            <person name="Solovyev V."/>
            <person name="Salamov A."/>
            <person name="Braich B."/>
            <person name="Kosarev P."/>
            <person name="Mahmoud A."/>
            <person name="Hajiyev E."/>
            <person name="Babayeva S."/>
            <person name="Izzatullayeva V."/>
            <person name="Mammadov A."/>
            <person name="Mammadov A."/>
            <person name="Sharifova S."/>
            <person name="Ojaghi J."/>
            <person name="Eynullazada K."/>
            <person name="Bayramov B."/>
            <person name="Abdulazimova A."/>
            <person name="Shahmuradov I."/>
        </authorList>
    </citation>
    <scope>NUCLEOTIDE SEQUENCE [LARGE SCALE GENOMIC DNA]</scope>
    <source>
        <strain evidence="4">cv. AG2017</strain>
        <tissue evidence="3">Leaf</tissue>
    </source>
</reference>
<protein>
    <recommendedName>
        <fullName evidence="2">Integrase catalytic domain-containing protein</fullName>
    </recommendedName>
</protein>
<organism evidence="3 4">
    <name type="scientific">Punica granatum</name>
    <name type="common">Pomegranate</name>
    <dbReference type="NCBI Taxonomy" id="22663"/>
    <lineage>
        <taxon>Eukaryota</taxon>
        <taxon>Viridiplantae</taxon>
        <taxon>Streptophyta</taxon>
        <taxon>Embryophyta</taxon>
        <taxon>Tracheophyta</taxon>
        <taxon>Spermatophyta</taxon>
        <taxon>Magnoliopsida</taxon>
        <taxon>eudicotyledons</taxon>
        <taxon>Gunneridae</taxon>
        <taxon>Pentapetalae</taxon>
        <taxon>rosids</taxon>
        <taxon>malvids</taxon>
        <taxon>Myrtales</taxon>
        <taxon>Lythraceae</taxon>
        <taxon>Punica</taxon>
    </lineage>
</organism>
<feature type="compositionally biased region" description="Basic and acidic residues" evidence="1">
    <location>
        <begin position="541"/>
        <end position="550"/>
    </location>
</feature>
<dbReference type="PANTHER" id="PTHR48475">
    <property type="entry name" value="RIBONUCLEASE H"/>
    <property type="match status" value="1"/>
</dbReference>
<dbReference type="AlphaFoldDB" id="A0A2I0I843"/>
<dbReference type="PANTHER" id="PTHR48475:SF1">
    <property type="entry name" value="RNASE H TYPE-1 DOMAIN-CONTAINING PROTEIN"/>
    <property type="match status" value="1"/>
</dbReference>
<dbReference type="InterPro" id="IPR036397">
    <property type="entry name" value="RNaseH_sf"/>
</dbReference>
<comment type="caution">
    <text evidence="3">The sequence shown here is derived from an EMBL/GenBank/DDBJ whole genome shotgun (WGS) entry which is preliminary data.</text>
</comment>
<dbReference type="InterPro" id="IPR012337">
    <property type="entry name" value="RNaseH-like_sf"/>
</dbReference>
<keyword evidence="4" id="KW-1185">Reference proteome</keyword>
<feature type="region of interest" description="Disordered" evidence="1">
    <location>
        <begin position="504"/>
        <end position="582"/>
    </location>
</feature>
<evidence type="ECO:0000259" key="2">
    <source>
        <dbReference type="PROSITE" id="PS50994"/>
    </source>
</evidence>
<evidence type="ECO:0000313" key="4">
    <source>
        <dbReference type="Proteomes" id="UP000233551"/>
    </source>
</evidence>
<dbReference type="EMBL" id="PGOL01003660">
    <property type="protein sequence ID" value="PKI40151.1"/>
    <property type="molecule type" value="Genomic_DNA"/>
</dbReference>
<dbReference type="Proteomes" id="UP000233551">
    <property type="component" value="Unassembled WGS sequence"/>
</dbReference>
<evidence type="ECO:0000313" key="3">
    <source>
        <dbReference type="EMBL" id="PKI40151.1"/>
    </source>
</evidence>
<feature type="domain" description="Integrase catalytic" evidence="2">
    <location>
        <begin position="1"/>
        <end position="121"/>
    </location>
</feature>
<accession>A0A2I0I843</accession>
<dbReference type="InterPro" id="IPR001584">
    <property type="entry name" value="Integrase_cat-core"/>
</dbReference>
<dbReference type="PROSITE" id="PS50994">
    <property type="entry name" value="INTEGRASE"/>
    <property type="match status" value="1"/>
</dbReference>
<name>A0A2I0I843_PUNGR</name>